<comment type="catalytic activity">
    <reaction evidence="10 11 12">
        <text>L-threonyl-[protein] + FAD = FMN-L-threonyl-[protein] + AMP + H(+)</text>
        <dbReference type="Rhea" id="RHEA:36847"/>
        <dbReference type="Rhea" id="RHEA-COMP:11060"/>
        <dbReference type="Rhea" id="RHEA-COMP:11061"/>
        <dbReference type="ChEBI" id="CHEBI:15378"/>
        <dbReference type="ChEBI" id="CHEBI:30013"/>
        <dbReference type="ChEBI" id="CHEBI:57692"/>
        <dbReference type="ChEBI" id="CHEBI:74257"/>
        <dbReference type="ChEBI" id="CHEBI:456215"/>
        <dbReference type="EC" id="2.7.1.180"/>
    </reaction>
</comment>
<evidence type="ECO:0000256" key="3">
    <source>
        <dbReference type="ARBA" id="ARBA00016337"/>
    </source>
</evidence>
<name>A0ABT1RW59_9FIRM</name>
<keyword evidence="7 11" id="KW-0274">FAD</keyword>
<dbReference type="PANTHER" id="PTHR30040">
    <property type="entry name" value="THIAMINE BIOSYNTHESIS LIPOPROTEIN APBE"/>
    <property type="match status" value="1"/>
</dbReference>
<dbReference type="RefSeq" id="WP_066862241.1">
    <property type="nucleotide sequence ID" value="NZ_CABKVV010000012.1"/>
</dbReference>
<dbReference type="InterPro" id="IPR003374">
    <property type="entry name" value="ApbE-like_sf"/>
</dbReference>
<keyword evidence="8 11" id="KW-0460">Magnesium</keyword>
<dbReference type="Gene3D" id="3.10.520.10">
    <property type="entry name" value="ApbE-like domains"/>
    <property type="match status" value="1"/>
</dbReference>
<dbReference type="Proteomes" id="UP001524473">
    <property type="component" value="Unassembled WGS sequence"/>
</dbReference>
<proteinExistence type="inferred from homology"/>
<dbReference type="Pfam" id="PF02424">
    <property type="entry name" value="ApbE"/>
    <property type="match status" value="1"/>
</dbReference>
<keyword evidence="4 11" id="KW-0285">Flavoprotein</keyword>
<dbReference type="EMBL" id="JANFZH010000005">
    <property type="protein sequence ID" value="MCQ4838911.1"/>
    <property type="molecule type" value="Genomic_DNA"/>
</dbReference>
<evidence type="ECO:0000256" key="1">
    <source>
        <dbReference type="ARBA" id="ARBA00001946"/>
    </source>
</evidence>
<evidence type="ECO:0000256" key="9">
    <source>
        <dbReference type="ARBA" id="ARBA00031306"/>
    </source>
</evidence>
<evidence type="ECO:0000256" key="11">
    <source>
        <dbReference type="PIRNR" id="PIRNR006268"/>
    </source>
</evidence>
<organism evidence="13 14">
    <name type="scientific">Neglectibacter timonensis</name>
    <dbReference type="NCBI Taxonomy" id="1776382"/>
    <lineage>
        <taxon>Bacteria</taxon>
        <taxon>Bacillati</taxon>
        <taxon>Bacillota</taxon>
        <taxon>Clostridia</taxon>
        <taxon>Eubacteriales</taxon>
        <taxon>Oscillospiraceae</taxon>
        <taxon>Neglectibacter</taxon>
    </lineage>
</organism>
<dbReference type="PROSITE" id="PS51257">
    <property type="entry name" value="PROKAR_LIPOPROTEIN"/>
    <property type="match status" value="1"/>
</dbReference>
<comment type="cofactor">
    <cofactor evidence="1 12">
        <name>Mg(2+)</name>
        <dbReference type="ChEBI" id="CHEBI:18420"/>
    </cofactor>
</comment>
<dbReference type="GO" id="GO:0016740">
    <property type="term" value="F:transferase activity"/>
    <property type="evidence" value="ECO:0007669"/>
    <property type="project" value="UniProtKB-KW"/>
</dbReference>
<reference evidence="13 14" key="1">
    <citation type="submission" date="2022-06" db="EMBL/GenBank/DDBJ databases">
        <title>Isolation of gut microbiota from human fecal samples.</title>
        <authorList>
            <person name="Pamer E.G."/>
            <person name="Barat B."/>
            <person name="Waligurski E."/>
            <person name="Medina S."/>
            <person name="Paddock L."/>
            <person name="Mostad J."/>
        </authorList>
    </citation>
    <scope>NUCLEOTIDE SEQUENCE [LARGE SCALE GENOMIC DNA]</scope>
    <source>
        <strain evidence="13 14">DFI.9.73</strain>
    </source>
</reference>
<sequence length="353" mass="37776">MKCLEKLSEKQAKRITVVLLILGIALLACTAILTIGSGKGYEVTTYSMGSYVRQTVYGKEREEAARQAANAVAGLEDLISWRVEDSDIQKLNAQAGKEFIPIESQTWQLLKLSLSVCEASSGAFDITIAPLSQLWDFDDNPHLPKPSLIKAMLPQVDYSTLSLLEDGTAALRNSGTAVDLGAVGKGAACDAAVEIYRQNGVDRAIIAVGGSVGLFGEKPFGEPWKITVRNPENTGGMGELRLQEGFVSTSGSYEKTFTDEETGKVYHHLLDPKTGYPAESGLVSVTVWGKSGALSDALSTACFVLGLEDSLPLLKEFGAGAVFLTEEHQVYVTENLAEAFSVSSSEYTFAGVV</sequence>
<comment type="subcellular location">
    <subcellularLocation>
        <location evidence="12">Cell inner membrane</location>
        <topology evidence="12">Lipid-anchor</topology>
        <orientation evidence="12">Periplasmic side</orientation>
    </subcellularLocation>
</comment>
<evidence type="ECO:0000256" key="5">
    <source>
        <dbReference type="ARBA" id="ARBA00022679"/>
    </source>
</evidence>
<evidence type="ECO:0000313" key="13">
    <source>
        <dbReference type="EMBL" id="MCQ4838911.1"/>
    </source>
</evidence>
<dbReference type="PIRSF" id="PIRSF006268">
    <property type="entry name" value="ApbE"/>
    <property type="match status" value="1"/>
</dbReference>
<comment type="similarity">
    <text evidence="11 12">Belongs to the ApbE family.</text>
</comment>
<evidence type="ECO:0000313" key="14">
    <source>
        <dbReference type="Proteomes" id="UP001524473"/>
    </source>
</evidence>
<gene>
    <name evidence="13" type="ORF">NE695_03155</name>
</gene>
<evidence type="ECO:0000256" key="7">
    <source>
        <dbReference type="ARBA" id="ARBA00022827"/>
    </source>
</evidence>
<evidence type="ECO:0000256" key="8">
    <source>
        <dbReference type="ARBA" id="ARBA00022842"/>
    </source>
</evidence>
<keyword evidence="12" id="KW-0472">Membrane</keyword>
<accession>A0ABT1RW59</accession>
<evidence type="ECO:0000256" key="12">
    <source>
        <dbReference type="RuleBase" id="RU363002"/>
    </source>
</evidence>
<comment type="caution">
    <text evidence="13">The sequence shown here is derived from an EMBL/GenBank/DDBJ whole genome shotgun (WGS) entry which is preliminary data.</text>
</comment>
<comment type="function">
    <text evidence="12">Flavin transferase that catalyzes the transfer of the FMN moiety of FAD and its covalent binding to the hydroxyl group of a threonine residue in a target flavoprotein.</text>
</comment>
<evidence type="ECO:0000256" key="10">
    <source>
        <dbReference type="ARBA" id="ARBA00048540"/>
    </source>
</evidence>
<dbReference type="EC" id="2.7.1.180" evidence="2 11"/>
<protein>
    <recommendedName>
        <fullName evidence="3 11">FAD:protein FMN transferase</fullName>
        <ecNumber evidence="2 11">2.7.1.180</ecNumber>
    </recommendedName>
    <alternativeName>
        <fullName evidence="9 11">Flavin transferase</fullName>
    </alternativeName>
</protein>
<dbReference type="SUPFAM" id="SSF143631">
    <property type="entry name" value="ApbE-like"/>
    <property type="match status" value="1"/>
</dbReference>
<evidence type="ECO:0000256" key="2">
    <source>
        <dbReference type="ARBA" id="ARBA00011955"/>
    </source>
</evidence>
<evidence type="ECO:0000256" key="6">
    <source>
        <dbReference type="ARBA" id="ARBA00022723"/>
    </source>
</evidence>
<keyword evidence="12" id="KW-0449">Lipoprotein</keyword>
<keyword evidence="12" id="KW-0997">Cell inner membrane</keyword>
<keyword evidence="14" id="KW-1185">Reference proteome</keyword>
<evidence type="ECO:0000256" key="4">
    <source>
        <dbReference type="ARBA" id="ARBA00022630"/>
    </source>
</evidence>
<keyword evidence="6 11" id="KW-0479">Metal-binding</keyword>
<dbReference type="InterPro" id="IPR024932">
    <property type="entry name" value="ApbE"/>
</dbReference>
<dbReference type="PANTHER" id="PTHR30040:SF2">
    <property type="entry name" value="FAD:PROTEIN FMN TRANSFERASE"/>
    <property type="match status" value="1"/>
</dbReference>
<keyword evidence="5 11" id="KW-0808">Transferase</keyword>
<keyword evidence="12" id="KW-1003">Cell membrane</keyword>
<dbReference type="GeneID" id="90531826"/>